<dbReference type="SUPFAM" id="SSF140869">
    <property type="entry name" value="GUN4-like"/>
    <property type="match status" value="1"/>
</dbReference>
<organism evidence="2 3">
    <name type="scientific">Laspinema olomoucense D3b</name>
    <dbReference type="NCBI Taxonomy" id="2953688"/>
    <lineage>
        <taxon>Bacteria</taxon>
        <taxon>Bacillati</taxon>
        <taxon>Cyanobacteriota</taxon>
        <taxon>Cyanophyceae</taxon>
        <taxon>Oscillatoriophycideae</taxon>
        <taxon>Oscillatoriales</taxon>
        <taxon>Laspinemataceae</taxon>
        <taxon>Laspinema</taxon>
        <taxon>Laspinema olomoucense</taxon>
    </lineage>
</organism>
<dbReference type="Pfam" id="PF05419">
    <property type="entry name" value="GUN4"/>
    <property type="match status" value="1"/>
</dbReference>
<evidence type="ECO:0000259" key="1">
    <source>
        <dbReference type="Pfam" id="PF05419"/>
    </source>
</evidence>
<dbReference type="Gene3D" id="1.25.40.620">
    <property type="match status" value="1"/>
</dbReference>
<keyword evidence="3" id="KW-1185">Reference proteome</keyword>
<gene>
    <name evidence="2" type="ORF">NG792_26770</name>
</gene>
<dbReference type="InterPro" id="IPR037215">
    <property type="entry name" value="GUN4-like_sf"/>
</dbReference>
<name>A0ABT2NF60_9CYAN</name>
<dbReference type="InterPro" id="IPR008629">
    <property type="entry name" value="GUN4-like"/>
</dbReference>
<dbReference type="RefSeq" id="WP_261237516.1">
    <property type="nucleotide sequence ID" value="NZ_JAMXFA010000061.1"/>
</dbReference>
<comment type="caution">
    <text evidence="2">The sequence shown here is derived from an EMBL/GenBank/DDBJ whole genome shotgun (WGS) entry which is preliminary data.</text>
</comment>
<dbReference type="Proteomes" id="UP001525961">
    <property type="component" value="Unassembled WGS sequence"/>
</dbReference>
<dbReference type="PANTHER" id="PTHR34800">
    <property type="entry name" value="TETRAPYRROLE-BINDING PROTEIN, CHLOROPLASTIC"/>
    <property type="match status" value="1"/>
</dbReference>
<dbReference type="EMBL" id="JAMXFA010000061">
    <property type="protein sequence ID" value="MCT7981334.1"/>
    <property type="molecule type" value="Genomic_DNA"/>
</dbReference>
<dbReference type="PANTHER" id="PTHR34800:SF1">
    <property type="entry name" value="TETRAPYRROLE-BINDING PROTEIN, CHLOROPLASTIC"/>
    <property type="match status" value="1"/>
</dbReference>
<evidence type="ECO:0000313" key="2">
    <source>
        <dbReference type="EMBL" id="MCT7981334.1"/>
    </source>
</evidence>
<sequence length="261" mass="30700">MTFLIFLLFIASGWFFISCKWEYDRQESLVELESKLRSGDWEGANYATSEIITIIIYRDCKGIPCVCPSLRKEFPVGKFLYETINRRQEKLGIELTLGSIESFSTEEIEKFPMDKLQAIDNLWTKYSQGRFGFSVQASIYKQYGTTSNRSIRNDEFTLNEVQDKRWTLPAESKVKASQIKLWRRIQFLDYVEKYEKNLLLELNWMVRQNVPHYPPVAWCFQSKDMNPDIVGMFPCSLSRDFFCSAISFLLWRKLLRGSAID</sequence>
<accession>A0ABT2NF60</accession>
<evidence type="ECO:0000313" key="3">
    <source>
        <dbReference type="Proteomes" id="UP001525961"/>
    </source>
</evidence>
<feature type="domain" description="GUN4-like" evidence="1">
    <location>
        <begin position="101"/>
        <end position="188"/>
    </location>
</feature>
<proteinExistence type="predicted"/>
<protein>
    <submittedName>
        <fullName evidence="2">GUN4 domain-containing protein</fullName>
    </submittedName>
</protein>
<reference evidence="2 3" key="1">
    <citation type="journal article" date="2022" name="Front. Microbiol.">
        <title>High genomic differentiation and limited gene flow indicate recent cryptic speciation within the genus Laspinema (cyanobacteria).</title>
        <authorList>
            <person name="Stanojkovic A."/>
            <person name="Skoupy S."/>
            <person name="Skaloud P."/>
            <person name="Dvorak P."/>
        </authorList>
    </citation>
    <scope>NUCLEOTIDE SEQUENCE [LARGE SCALE GENOMIC DNA]</scope>
    <source>
        <strain evidence="2 3">D3b</strain>
    </source>
</reference>